<dbReference type="PRINTS" id="PR00756">
    <property type="entry name" value="ALADIPTASE"/>
</dbReference>
<evidence type="ECO:0000256" key="11">
    <source>
        <dbReference type="ARBA" id="ARBA00023049"/>
    </source>
</evidence>
<dbReference type="SUPFAM" id="SSF55486">
    <property type="entry name" value="Metalloproteases ('zincins'), catalytic domain"/>
    <property type="match status" value="1"/>
</dbReference>
<dbReference type="Pfam" id="PF17900">
    <property type="entry name" value="Peptidase_M1_N"/>
    <property type="match status" value="1"/>
</dbReference>
<dbReference type="CDD" id="cd09603">
    <property type="entry name" value="M1_APN_like"/>
    <property type="match status" value="1"/>
</dbReference>
<accession>A0A326S1E8</accession>
<comment type="cofactor">
    <cofactor evidence="2">
        <name>Zn(2+)</name>
        <dbReference type="ChEBI" id="CHEBI:29105"/>
    </cofactor>
</comment>
<dbReference type="PANTHER" id="PTHR11533">
    <property type="entry name" value="PROTEASE M1 ZINC METALLOPROTEASE"/>
    <property type="match status" value="1"/>
</dbReference>
<evidence type="ECO:0000256" key="4">
    <source>
        <dbReference type="ARBA" id="ARBA00012564"/>
    </source>
</evidence>
<comment type="catalytic activity">
    <reaction evidence="1">
        <text>Release of an N-terminal amino acid, Xaa-|-Yaa- from a peptide, amide or arylamide. Xaa is preferably Ala, but may be most amino acids including Pro (slow action). When a terminal hydrophobic residue is followed by a prolyl residue, the two may be released as an intact Xaa-Pro dipeptide.</text>
        <dbReference type="EC" id="3.4.11.2"/>
    </reaction>
</comment>
<dbReference type="GO" id="GO:0070006">
    <property type="term" value="F:metalloaminopeptidase activity"/>
    <property type="evidence" value="ECO:0007669"/>
    <property type="project" value="TreeGrafter"/>
</dbReference>
<evidence type="ECO:0000313" key="15">
    <source>
        <dbReference type="Proteomes" id="UP000248917"/>
    </source>
</evidence>
<feature type="domain" description="Aminopeptidase N-like N-terminal" evidence="13">
    <location>
        <begin position="86"/>
        <end position="275"/>
    </location>
</feature>
<keyword evidence="15" id="KW-1185">Reference proteome</keyword>
<evidence type="ECO:0000256" key="5">
    <source>
        <dbReference type="ARBA" id="ARBA00015611"/>
    </source>
</evidence>
<comment type="caution">
    <text evidence="14">The sequence shown here is derived from an EMBL/GenBank/DDBJ whole genome shotgun (WGS) entry which is preliminary data.</text>
</comment>
<dbReference type="InterPro" id="IPR014782">
    <property type="entry name" value="Peptidase_M1_dom"/>
</dbReference>
<dbReference type="Gene3D" id="1.10.390.10">
    <property type="entry name" value="Neutral Protease Domain 2"/>
    <property type="match status" value="1"/>
</dbReference>
<dbReference type="GO" id="GO:0016285">
    <property type="term" value="F:alanyl aminopeptidase activity"/>
    <property type="evidence" value="ECO:0007669"/>
    <property type="project" value="UniProtKB-EC"/>
</dbReference>
<evidence type="ECO:0000256" key="8">
    <source>
        <dbReference type="ARBA" id="ARBA00022723"/>
    </source>
</evidence>
<dbReference type="OrthoDB" id="100605at2"/>
<dbReference type="AlphaFoldDB" id="A0A326S1E8"/>
<dbReference type="EC" id="3.4.11.2" evidence="4"/>
<keyword evidence="7" id="KW-0645">Protease</keyword>
<evidence type="ECO:0000256" key="3">
    <source>
        <dbReference type="ARBA" id="ARBA00010136"/>
    </source>
</evidence>
<dbReference type="GO" id="GO:0006508">
    <property type="term" value="P:proteolysis"/>
    <property type="evidence" value="ECO:0007669"/>
    <property type="project" value="UniProtKB-KW"/>
</dbReference>
<keyword evidence="6 14" id="KW-0031">Aminopeptidase</keyword>
<evidence type="ECO:0000259" key="12">
    <source>
        <dbReference type="Pfam" id="PF01433"/>
    </source>
</evidence>
<organism evidence="14 15">
    <name type="scientific">Algoriphagus aquaeductus</name>
    <dbReference type="NCBI Taxonomy" id="475299"/>
    <lineage>
        <taxon>Bacteria</taxon>
        <taxon>Pseudomonadati</taxon>
        <taxon>Bacteroidota</taxon>
        <taxon>Cytophagia</taxon>
        <taxon>Cytophagales</taxon>
        <taxon>Cyclobacteriaceae</taxon>
        <taxon>Algoriphagus</taxon>
    </lineage>
</organism>
<evidence type="ECO:0000256" key="2">
    <source>
        <dbReference type="ARBA" id="ARBA00001947"/>
    </source>
</evidence>
<dbReference type="GO" id="GO:0005615">
    <property type="term" value="C:extracellular space"/>
    <property type="evidence" value="ECO:0007669"/>
    <property type="project" value="TreeGrafter"/>
</dbReference>
<dbReference type="SUPFAM" id="SSF48371">
    <property type="entry name" value="ARM repeat"/>
    <property type="match status" value="1"/>
</dbReference>
<evidence type="ECO:0000256" key="10">
    <source>
        <dbReference type="ARBA" id="ARBA00022833"/>
    </source>
</evidence>
<dbReference type="SUPFAM" id="SSF63737">
    <property type="entry name" value="Leukotriene A4 hydrolase N-terminal domain"/>
    <property type="match status" value="1"/>
</dbReference>
<dbReference type="InterPro" id="IPR001930">
    <property type="entry name" value="Peptidase_M1"/>
</dbReference>
<dbReference type="GO" id="GO:0042277">
    <property type="term" value="F:peptide binding"/>
    <property type="evidence" value="ECO:0007669"/>
    <property type="project" value="TreeGrafter"/>
</dbReference>
<dbReference type="GO" id="GO:0016020">
    <property type="term" value="C:membrane"/>
    <property type="evidence" value="ECO:0007669"/>
    <property type="project" value="TreeGrafter"/>
</dbReference>
<dbReference type="InterPro" id="IPR042097">
    <property type="entry name" value="Aminopeptidase_N-like_N_sf"/>
</dbReference>
<evidence type="ECO:0000259" key="13">
    <source>
        <dbReference type="Pfam" id="PF17900"/>
    </source>
</evidence>
<dbReference type="GO" id="GO:0005737">
    <property type="term" value="C:cytoplasm"/>
    <property type="evidence" value="ECO:0007669"/>
    <property type="project" value="TreeGrafter"/>
</dbReference>
<dbReference type="EMBL" id="QKTX01000006">
    <property type="protein sequence ID" value="PZV83486.1"/>
    <property type="molecule type" value="Genomic_DNA"/>
</dbReference>
<sequence length="877" mass="101485">MSQKRSVPKRNLMIRIRICIAVLTVLGLNACKTSKSTIDEKDILTSIDSVSEISAQKNHDLQLRHNKEKSIVEYQPSPRRDFDILHTDLDLQFDWENQSVLGRALLRVKPFFYPQRTLVLDAKDFELGTIALMGKDSLTVLSYRYNEKELSIYLPKEFSSKDTLEIMINYTAFPERNSGDGSKAITDTKGLYFIDPLDTVPDKPTMVWTQGETEHNSKWFPTIDKPNERFTHSIKLTVPDSMVSISNGKLVKKEILGNGLRKDYWEMNLPHAPYLVAIAVGSFGKVEDSYGEIPLGYYVEKGFEKGAAKVFENTPKMMAFFEEILGVNYPWEKYDQIVVRDFVSGAMENTTASIFMEELRLDEREAIDSEWDYIIAHELFHQWFGDYVTTESWANLTLNEAFANYSEYLWNEFQYGEDQAALKLVAEMEGYFAESESKQVNLIRFDYKDSEDMFDAHSYNKGGVILHMLRNHLGDEAFFRALNLYLRQNAFQSVEVHDLRLAFEQVSGQDLNWFFNQWFLDKGHPELEIDVDYSEPENILITISQIQDLNSAPLYQLPLEVSWYEDGNRKSKILFLKEANQFFALENEKPIHQLYVDEGKGILARRSQKLEDGFFARQFNESQLGVARYEALDSLISRDARSELNSIIPIALKDSFWSIREKCLGYLMSDSNWQSELLGIEDLVFELAESDERNSVRAAAIDLLTEWDPDKYQKAFQRWSNHPSYLVAGSALMGLINSKESKVDPKIIEGFSSEGNFRLVIPVSEYYIIEGVRDKGEWFHQKLAQLKGEGLYYFLGYYSEYFVRFPEEGKEEAISNLIKYLKYSAKDYVRMGAFQALLGFSDDLETVRKIEVAIGDEKSPQLQNYFNYFLKMLKDEN</sequence>
<evidence type="ECO:0000256" key="6">
    <source>
        <dbReference type="ARBA" id="ARBA00022438"/>
    </source>
</evidence>
<evidence type="ECO:0000256" key="1">
    <source>
        <dbReference type="ARBA" id="ARBA00000098"/>
    </source>
</evidence>
<gene>
    <name evidence="14" type="ORF">CLV31_10699</name>
</gene>
<dbReference type="InterPro" id="IPR045357">
    <property type="entry name" value="Aminopeptidase_N-like_N"/>
</dbReference>
<reference evidence="14 15" key="1">
    <citation type="submission" date="2018-06" db="EMBL/GenBank/DDBJ databases">
        <title>Genomic Encyclopedia of Archaeal and Bacterial Type Strains, Phase II (KMG-II): from individual species to whole genera.</title>
        <authorList>
            <person name="Goeker M."/>
        </authorList>
    </citation>
    <scope>NUCLEOTIDE SEQUENCE [LARGE SCALE GENOMIC DNA]</scope>
    <source>
        <strain evidence="14 15">T4</strain>
    </source>
</reference>
<feature type="domain" description="Peptidase M1 membrane alanine aminopeptidase" evidence="12">
    <location>
        <begin position="311"/>
        <end position="518"/>
    </location>
</feature>
<evidence type="ECO:0000256" key="9">
    <source>
        <dbReference type="ARBA" id="ARBA00022801"/>
    </source>
</evidence>
<dbReference type="Pfam" id="PF01433">
    <property type="entry name" value="Peptidase_M1"/>
    <property type="match status" value="1"/>
</dbReference>
<comment type="similarity">
    <text evidence="3">Belongs to the peptidase M1 family.</text>
</comment>
<keyword evidence="11" id="KW-0482">Metalloprotease</keyword>
<dbReference type="GO" id="GO:0008270">
    <property type="term" value="F:zinc ion binding"/>
    <property type="evidence" value="ECO:0007669"/>
    <property type="project" value="InterPro"/>
</dbReference>
<dbReference type="GO" id="GO:0043171">
    <property type="term" value="P:peptide catabolic process"/>
    <property type="evidence" value="ECO:0007669"/>
    <property type="project" value="TreeGrafter"/>
</dbReference>
<evidence type="ECO:0000256" key="7">
    <source>
        <dbReference type="ARBA" id="ARBA00022670"/>
    </source>
</evidence>
<name>A0A326S1E8_9BACT</name>
<dbReference type="Proteomes" id="UP000248917">
    <property type="component" value="Unassembled WGS sequence"/>
</dbReference>
<evidence type="ECO:0000313" key="14">
    <source>
        <dbReference type="EMBL" id="PZV83486.1"/>
    </source>
</evidence>
<keyword evidence="9" id="KW-0378">Hydrolase</keyword>
<dbReference type="InterPro" id="IPR016024">
    <property type="entry name" value="ARM-type_fold"/>
</dbReference>
<protein>
    <recommendedName>
        <fullName evidence="5">Aminopeptidase N</fullName>
        <ecNumber evidence="4">3.4.11.2</ecNumber>
    </recommendedName>
</protein>
<keyword evidence="8" id="KW-0479">Metal-binding</keyword>
<dbReference type="InterPro" id="IPR027268">
    <property type="entry name" value="Peptidase_M4/M1_CTD_sf"/>
</dbReference>
<dbReference type="Gene3D" id="2.60.40.1730">
    <property type="entry name" value="tricorn interacting facor f3 domain"/>
    <property type="match status" value="1"/>
</dbReference>
<proteinExistence type="inferred from homology"/>
<keyword evidence="10" id="KW-0862">Zinc</keyword>
<dbReference type="InterPro" id="IPR050344">
    <property type="entry name" value="Peptidase_M1_aminopeptidases"/>
</dbReference>
<dbReference type="PANTHER" id="PTHR11533:SF174">
    <property type="entry name" value="PUROMYCIN-SENSITIVE AMINOPEPTIDASE-RELATED"/>
    <property type="match status" value="1"/>
</dbReference>